<dbReference type="InterPro" id="IPR013783">
    <property type="entry name" value="Ig-like_fold"/>
</dbReference>
<evidence type="ECO:0000256" key="3">
    <source>
        <dbReference type="ARBA" id="ARBA00022692"/>
    </source>
</evidence>
<evidence type="ECO:0000259" key="13">
    <source>
        <dbReference type="PROSITE" id="PS50835"/>
    </source>
</evidence>
<dbReference type="InterPro" id="IPR037958">
    <property type="entry name" value="SPRY/PRY_BTN1/2"/>
</dbReference>
<dbReference type="Pfam" id="PF00622">
    <property type="entry name" value="SPRY"/>
    <property type="match status" value="1"/>
</dbReference>
<dbReference type="InterPro" id="IPR007110">
    <property type="entry name" value="Ig-like_dom"/>
</dbReference>
<dbReference type="FunFam" id="2.60.40.10:FF:000208">
    <property type="entry name" value="Butyrophilin subfamily 1 member A1"/>
    <property type="match status" value="1"/>
</dbReference>
<keyword evidence="4 11" id="KW-0732">Signal</keyword>
<feature type="chain" id="PRO_5034027215" description="Butyrophilin subfamily 1 member A1" evidence="11">
    <location>
        <begin position="24"/>
        <end position="579"/>
    </location>
</feature>
<dbReference type="InterPro" id="IPR003877">
    <property type="entry name" value="SPRY_dom"/>
</dbReference>
<gene>
    <name evidence="14" type="primary">LOC102011869</name>
</gene>
<dbReference type="Pfam" id="PF13765">
    <property type="entry name" value="PRY"/>
    <property type="match status" value="1"/>
</dbReference>
<sequence length="579" mass="63046">MVTPGLPARLLALALLQLHALRAGQCPSCAPSCPVGWKRSDKSKCLPCVPAGDLLLPESRGSPGLSRKGLGEGPTPAGSLACAHPDPPLARPPARFDVIGPMEPVLVAVGKDAELPCRLSPNVSAEHMELRWFREAPSPAVLLHRDPQGRASEPAPEFRGRVTLVADGMAQGRAAARIHAVRAADDGDYGCLFRDGASSGEAAVHLRVAALGSDPHISMEVQDSGEIRLECTSVGWYPEPQVQWRTPTGEKFLSTSESRSPDQEGLFTVATSVIIRDTSLETVSCCIRNLLLGQQKEVGISTSAPIVPRLTPWQVAVAVILIVLGLLTIGSIVFIWRLYKDRFREKKSEFSSKEKLLEELMNVTLDPDTAHPHLFLYEDSKSVRLEDSRQKLPEKAERFDSWPCVLGREAFTSGKHYWEVEVGDRTDWAVGVCRENVIKKGFDPLTPENGFWAVELYGNGYWALTPLRTPLPLAGSPRRVGIFLDYDSGDISFYNMTNGSHIYTFPSVSFSGPLRPFFCLWSCGKKPLTICSVADGPEEITVTAGAQALSKDIPLSPMGEEPASGDADTLHSKLIQRVP</sequence>
<dbReference type="FunFam" id="2.60.40.10:FF:000088">
    <property type="entry name" value="Butyrophilin subfamily 1 member A1"/>
    <property type="match status" value="1"/>
</dbReference>
<keyword evidence="8" id="KW-0325">Glycoprotein</keyword>
<dbReference type="Pfam" id="PF07686">
    <property type="entry name" value="V-set"/>
    <property type="match status" value="1"/>
</dbReference>
<keyword evidence="5 10" id="KW-1133">Transmembrane helix</keyword>
<dbReference type="PROSITE" id="PS50835">
    <property type="entry name" value="IG_LIKE"/>
    <property type="match status" value="2"/>
</dbReference>
<keyword evidence="15" id="KW-1185">Reference proteome</keyword>
<dbReference type="Ensembl" id="ENSCLAT00000002879.1">
    <property type="protein sequence ID" value="ENSCLAP00000002823.1"/>
    <property type="gene ID" value="ENSCLAG00000002034.1"/>
</dbReference>
<evidence type="ECO:0000256" key="2">
    <source>
        <dbReference type="ARBA" id="ARBA00007591"/>
    </source>
</evidence>
<evidence type="ECO:0000256" key="6">
    <source>
        <dbReference type="ARBA" id="ARBA00023136"/>
    </source>
</evidence>
<dbReference type="AlphaFoldDB" id="A0A8C2USV8"/>
<dbReference type="InterPro" id="IPR003879">
    <property type="entry name" value="Butyrophylin_SPRY"/>
</dbReference>
<feature type="domain" description="Ig-like" evidence="13">
    <location>
        <begin position="87"/>
        <end position="209"/>
    </location>
</feature>
<keyword evidence="7" id="KW-1015">Disulfide bond</keyword>
<dbReference type="GO" id="GO:0009897">
    <property type="term" value="C:external side of plasma membrane"/>
    <property type="evidence" value="ECO:0007669"/>
    <property type="project" value="TreeGrafter"/>
</dbReference>
<dbReference type="FunFam" id="2.60.120.920:FF:000004">
    <property type="entry name" value="Butyrophilin subfamily 1 member A1"/>
    <property type="match status" value="1"/>
</dbReference>
<dbReference type="InterPro" id="IPR013320">
    <property type="entry name" value="ConA-like_dom_sf"/>
</dbReference>
<dbReference type="Pfam" id="PF22705">
    <property type="entry name" value="C2-set_3"/>
    <property type="match status" value="1"/>
</dbReference>
<keyword evidence="3 10" id="KW-0812">Transmembrane</keyword>
<dbReference type="SMART" id="SM00589">
    <property type="entry name" value="PRY"/>
    <property type="match status" value="1"/>
</dbReference>
<feature type="signal peptide" evidence="11">
    <location>
        <begin position="1"/>
        <end position="23"/>
    </location>
</feature>
<comment type="similarity">
    <text evidence="2">Belongs to the immunoglobulin superfamily. BTN/MOG family.</text>
</comment>
<dbReference type="GeneTree" id="ENSGT00940000161530"/>
<dbReference type="SMART" id="SM00449">
    <property type="entry name" value="SPRY"/>
    <property type="match status" value="1"/>
</dbReference>
<dbReference type="SUPFAM" id="SSF48726">
    <property type="entry name" value="Immunoglobulin"/>
    <property type="match status" value="2"/>
</dbReference>
<dbReference type="PRINTS" id="PR01407">
    <property type="entry name" value="BUTYPHLNCDUF"/>
</dbReference>
<reference evidence="14" key="1">
    <citation type="submission" date="2025-08" db="UniProtKB">
        <authorList>
            <consortium name="Ensembl"/>
        </authorList>
    </citation>
    <scope>IDENTIFICATION</scope>
</reference>
<evidence type="ECO:0000256" key="11">
    <source>
        <dbReference type="SAM" id="SignalP"/>
    </source>
</evidence>
<evidence type="ECO:0000313" key="15">
    <source>
        <dbReference type="Proteomes" id="UP000694398"/>
    </source>
</evidence>
<protein>
    <recommendedName>
        <fullName evidence="16">Butyrophilin subfamily 1 member A1</fullName>
    </recommendedName>
</protein>
<dbReference type="InterPro" id="IPR001870">
    <property type="entry name" value="B30.2/SPRY"/>
</dbReference>
<comment type="subcellular location">
    <subcellularLocation>
        <location evidence="1">Membrane</location>
        <topology evidence="1">Single-pass type I membrane protein</topology>
    </subcellularLocation>
</comment>
<evidence type="ECO:0000256" key="9">
    <source>
        <dbReference type="ARBA" id="ARBA00023319"/>
    </source>
</evidence>
<dbReference type="SMART" id="SM00409">
    <property type="entry name" value="IG"/>
    <property type="match status" value="1"/>
</dbReference>
<dbReference type="InterPro" id="IPR043136">
    <property type="entry name" value="B30.2/SPRY_sf"/>
</dbReference>
<evidence type="ECO:0000256" key="8">
    <source>
        <dbReference type="ARBA" id="ARBA00023180"/>
    </source>
</evidence>
<evidence type="ECO:0000256" key="4">
    <source>
        <dbReference type="ARBA" id="ARBA00022729"/>
    </source>
</evidence>
<keyword evidence="6 10" id="KW-0472">Membrane</keyword>
<evidence type="ECO:0000256" key="5">
    <source>
        <dbReference type="ARBA" id="ARBA00022989"/>
    </source>
</evidence>
<evidence type="ECO:0000259" key="12">
    <source>
        <dbReference type="PROSITE" id="PS50188"/>
    </source>
</evidence>
<dbReference type="GO" id="GO:0005102">
    <property type="term" value="F:signaling receptor binding"/>
    <property type="evidence" value="ECO:0007669"/>
    <property type="project" value="TreeGrafter"/>
</dbReference>
<dbReference type="PANTHER" id="PTHR24100:SF138">
    <property type="entry name" value="BUTYROPHILIN SUBFAMILY 1 MEMBER A1"/>
    <property type="match status" value="1"/>
</dbReference>
<dbReference type="InterPro" id="IPR053896">
    <property type="entry name" value="BTN3A2-like_Ig-C"/>
</dbReference>
<dbReference type="Gene3D" id="2.60.40.10">
    <property type="entry name" value="Immunoglobulins"/>
    <property type="match status" value="2"/>
</dbReference>
<dbReference type="OMA" id="AHMELRW"/>
<evidence type="ECO:0008006" key="16">
    <source>
        <dbReference type="Google" id="ProtNLM"/>
    </source>
</evidence>
<dbReference type="InterPro" id="IPR006574">
    <property type="entry name" value="PRY"/>
</dbReference>
<evidence type="ECO:0000313" key="14">
    <source>
        <dbReference type="Ensembl" id="ENSCLAP00000002823.1"/>
    </source>
</evidence>
<dbReference type="CDD" id="cd05713">
    <property type="entry name" value="IgV_MOG_like"/>
    <property type="match status" value="1"/>
</dbReference>
<proteinExistence type="inferred from homology"/>
<dbReference type="GO" id="GO:0001817">
    <property type="term" value="P:regulation of cytokine production"/>
    <property type="evidence" value="ECO:0007669"/>
    <property type="project" value="TreeGrafter"/>
</dbReference>
<evidence type="ECO:0000256" key="7">
    <source>
        <dbReference type="ARBA" id="ARBA00023157"/>
    </source>
</evidence>
<name>A0A8C2USV8_CHILA</name>
<feature type="transmembrane region" description="Helical" evidence="10">
    <location>
        <begin position="313"/>
        <end position="339"/>
    </location>
</feature>
<dbReference type="PANTHER" id="PTHR24100">
    <property type="entry name" value="BUTYROPHILIN"/>
    <property type="match status" value="1"/>
</dbReference>
<dbReference type="GO" id="GO:0050852">
    <property type="term" value="P:T cell receptor signaling pathway"/>
    <property type="evidence" value="ECO:0007669"/>
    <property type="project" value="TreeGrafter"/>
</dbReference>
<feature type="domain" description="Ig-like" evidence="13">
    <location>
        <begin position="215"/>
        <end position="301"/>
    </location>
</feature>
<evidence type="ECO:0000256" key="1">
    <source>
        <dbReference type="ARBA" id="ARBA00004479"/>
    </source>
</evidence>
<dbReference type="SMART" id="SM00406">
    <property type="entry name" value="IGv"/>
    <property type="match status" value="1"/>
</dbReference>
<dbReference type="Proteomes" id="UP000694398">
    <property type="component" value="Unassembled WGS sequence"/>
</dbReference>
<dbReference type="PROSITE" id="PS50188">
    <property type="entry name" value="B302_SPRY"/>
    <property type="match status" value="1"/>
</dbReference>
<keyword evidence="9" id="KW-0393">Immunoglobulin domain</keyword>
<dbReference type="InterPro" id="IPR050504">
    <property type="entry name" value="IgSF_BTN/MOG"/>
</dbReference>
<dbReference type="InterPro" id="IPR003599">
    <property type="entry name" value="Ig_sub"/>
</dbReference>
<reference evidence="14" key="2">
    <citation type="submission" date="2025-09" db="UniProtKB">
        <authorList>
            <consortium name="Ensembl"/>
        </authorList>
    </citation>
    <scope>IDENTIFICATION</scope>
</reference>
<feature type="domain" description="B30.2/SPRY" evidence="12">
    <location>
        <begin position="343"/>
        <end position="537"/>
    </location>
</feature>
<organism evidence="14 15">
    <name type="scientific">Chinchilla lanigera</name>
    <name type="common">Long-tailed chinchilla</name>
    <name type="synonym">Chinchilla villidera</name>
    <dbReference type="NCBI Taxonomy" id="34839"/>
    <lineage>
        <taxon>Eukaryota</taxon>
        <taxon>Metazoa</taxon>
        <taxon>Chordata</taxon>
        <taxon>Craniata</taxon>
        <taxon>Vertebrata</taxon>
        <taxon>Euteleostomi</taxon>
        <taxon>Mammalia</taxon>
        <taxon>Eutheria</taxon>
        <taxon>Euarchontoglires</taxon>
        <taxon>Glires</taxon>
        <taxon>Rodentia</taxon>
        <taxon>Hystricomorpha</taxon>
        <taxon>Chinchillidae</taxon>
        <taxon>Chinchilla</taxon>
    </lineage>
</organism>
<evidence type="ECO:0000256" key="10">
    <source>
        <dbReference type="SAM" id="Phobius"/>
    </source>
</evidence>
<dbReference type="CDD" id="cd15819">
    <property type="entry name" value="SPRY_PRY_BTN1_2"/>
    <property type="match status" value="1"/>
</dbReference>
<dbReference type="Gene3D" id="2.60.120.920">
    <property type="match status" value="1"/>
</dbReference>
<dbReference type="InterPro" id="IPR013106">
    <property type="entry name" value="Ig_V-set"/>
</dbReference>
<dbReference type="SUPFAM" id="SSF49899">
    <property type="entry name" value="Concanavalin A-like lectins/glucanases"/>
    <property type="match status" value="1"/>
</dbReference>
<accession>A0A8C2USV8</accession>
<dbReference type="InterPro" id="IPR036179">
    <property type="entry name" value="Ig-like_dom_sf"/>
</dbReference>